<comment type="subcellular location">
    <subcellularLocation>
        <location evidence="1">Membrane</location>
        <topology evidence="1">Multi-pass membrane protein</topology>
    </subcellularLocation>
</comment>
<evidence type="ECO:0000256" key="1">
    <source>
        <dbReference type="ARBA" id="ARBA00004141"/>
    </source>
</evidence>
<accession>A0AA97CZ57</accession>
<evidence type="ECO:0000256" key="4">
    <source>
        <dbReference type="ARBA" id="ARBA00023136"/>
    </source>
</evidence>
<dbReference type="GO" id="GO:0016020">
    <property type="term" value="C:membrane"/>
    <property type="evidence" value="ECO:0007669"/>
    <property type="project" value="UniProtKB-SubCell"/>
</dbReference>
<sequence length="259" mass="27518">MILRRIARPLLGAAFIASGVDAVRKPSGPARTAEPLLESVPADTENVIRVTGVVQIGAGIALATGKAPRVASTVLAGTLIPTTVFASDFWNESDPVRRSAKQSDFVKNVGLLGGVLIASADTEGKPSLGWRGRRRFDHARDSVVEALPTRSESAHAWDSAAERAEHWAHDVSDRLPLDAVASRASHVADVARSQAHDVADTVADRAPRVVDAVRGHAEEFAGEVSERAPEVAARAREVAEQSGEKVARRAAKWRRSIAG</sequence>
<evidence type="ECO:0000256" key="3">
    <source>
        <dbReference type="ARBA" id="ARBA00022989"/>
    </source>
</evidence>
<evidence type="ECO:0000256" key="2">
    <source>
        <dbReference type="ARBA" id="ARBA00022692"/>
    </source>
</evidence>
<protein>
    <recommendedName>
        <fullName evidence="6">DoxX family membrane protein</fullName>
    </recommendedName>
</protein>
<dbReference type="AlphaFoldDB" id="A0AA97CZ57"/>
<reference evidence="5" key="1">
    <citation type="submission" date="2023-06" db="EMBL/GenBank/DDBJ databases">
        <title>Gordonia sp. nov. and Pseudochrobactrum sp. nov., two species isolated from the burying beetle Nicrophorus vespilloides.</title>
        <authorList>
            <person name="Poehlein A."/>
            <person name="Guzman J."/>
            <person name="Daniel R."/>
            <person name="Vilcinskas A."/>
        </authorList>
    </citation>
    <scope>NUCLEOTIDE SEQUENCE</scope>
    <source>
        <strain evidence="5">MP11Mi</strain>
    </source>
</reference>
<organism evidence="5">
    <name type="scientific">Gordonia sp. MP11Mi</name>
    <dbReference type="NCBI Taxonomy" id="3022769"/>
    <lineage>
        <taxon>Bacteria</taxon>
        <taxon>Bacillati</taxon>
        <taxon>Actinomycetota</taxon>
        <taxon>Actinomycetes</taxon>
        <taxon>Mycobacteriales</taxon>
        <taxon>Gordoniaceae</taxon>
        <taxon>Gordonia</taxon>
    </lineage>
</organism>
<proteinExistence type="predicted"/>
<keyword evidence="4" id="KW-0472">Membrane</keyword>
<dbReference type="Pfam" id="PF07681">
    <property type="entry name" value="DoxX"/>
    <property type="match status" value="1"/>
</dbReference>
<gene>
    <name evidence="5" type="ORF">MP11Mi_29580</name>
</gene>
<evidence type="ECO:0000313" key="5">
    <source>
        <dbReference type="EMBL" id="WOC13850.1"/>
    </source>
</evidence>
<evidence type="ECO:0008006" key="6">
    <source>
        <dbReference type="Google" id="ProtNLM"/>
    </source>
</evidence>
<dbReference type="RefSeq" id="WP_420039637.1">
    <property type="nucleotide sequence ID" value="NZ_CP128986.1"/>
</dbReference>
<dbReference type="EMBL" id="CP128986">
    <property type="protein sequence ID" value="WOC13850.1"/>
    <property type="molecule type" value="Genomic_DNA"/>
</dbReference>
<dbReference type="InterPro" id="IPR032808">
    <property type="entry name" value="DoxX"/>
</dbReference>
<keyword evidence="3" id="KW-1133">Transmembrane helix</keyword>
<name>A0AA97CZ57_9ACTN</name>
<keyword evidence="2" id="KW-0812">Transmembrane</keyword>